<keyword evidence="3" id="KW-0574">Periplasm</keyword>
<organism evidence="6 7">
    <name type="scientific">Solimicrobium silvestre</name>
    <dbReference type="NCBI Taxonomy" id="2099400"/>
    <lineage>
        <taxon>Bacteria</taxon>
        <taxon>Pseudomonadati</taxon>
        <taxon>Pseudomonadota</taxon>
        <taxon>Betaproteobacteria</taxon>
        <taxon>Burkholderiales</taxon>
        <taxon>Oxalobacteraceae</taxon>
        <taxon>Solimicrobium</taxon>
    </lineage>
</organism>
<evidence type="ECO:0000256" key="1">
    <source>
        <dbReference type="ARBA" id="ARBA00004418"/>
    </source>
</evidence>
<dbReference type="GO" id="GO:0042597">
    <property type="term" value="C:periplasmic space"/>
    <property type="evidence" value="ECO:0007669"/>
    <property type="project" value="UniProtKB-SubCell"/>
</dbReference>
<evidence type="ECO:0000259" key="5">
    <source>
        <dbReference type="SMART" id="SM00858"/>
    </source>
</evidence>
<comment type="subcellular location">
    <subcellularLocation>
        <location evidence="1">Periplasm</location>
    </subcellularLocation>
</comment>
<proteinExistence type="predicted"/>
<dbReference type="PANTHER" id="PTHR36307">
    <property type="entry name" value="FLAGELLA BASAL BODY P-RING FORMATION PROTEIN FLGA"/>
    <property type="match status" value="1"/>
</dbReference>
<dbReference type="InterPro" id="IPR013974">
    <property type="entry name" value="SAF"/>
</dbReference>
<keyword evidence="6" id="KW-0966">Cell projection</keyword>
<dbReference type="Pfam" id="PF13144">
    <property type="entry name" value="ChapFlgA"/>
    <property type="match status" value="1"/>
</dbReference>
<feature type="signal peptide" evidence="4">
    <location>
        <begin position="1"/>
        <end position="21"/>
    </location>
</feature>
<keyword evidence="6" id="KW-0282">Flagellum</keyword>
<evidence type="ECO:0000313" key="6">
    <source>
        <dbReference type="EMBL" id="PRC93904.1"/>
    </source>
</evidence>
<comment type="caution">
    <text evidence="6">The sequence shown here is derived from an EMBL/GenBank/DDBJ whole genome shotgun (WGS) entry which is preliminary data.</text>
</comment>
<dbReference type="RefSeq" id="WP_105531179.1">
    <property type="nucleotide sequence ID" value="NZ_PUGF01000005.1"/>
</dbReference>
<dbReference type="Proteomes" id="UP000237839">
    <property type="component" value="Unassembled WGS sequence"/>
</dbReference>
<keyword evidence="7" id="KW-1185">Reference proteome</keyword>
<evidence type="ECO:0000313" key="7">
    <source>
        <dbReference type="Proteomes" id="UP000237839"/>
    </source>
</evidence>
<sequence length="322" mass="34314">MKTVCTFLTLLLISVSVCCHAQQTGAVHAVLQAEVLVDGRVITLGDVARLSGASPAALDTLRGVQLATAPQPGYSSHLTQREVLRLLHEAGIQELVVEGADATTVMTVAIPFDPEPLVAVAKTSLAGSLRRDGLSLELTHSETLPVIRLPRGEVTLRPRQASVDRPRSHMVAWVDILLDGSFYRSVPVSFSVSALQQVLVTRSSLNKGQVLSCDNVELEQRDIAQLAANPQVGDCSNLKRRLRRNLSTGEVLLSGELEAIPAVSEGDIVTLEVTKGAVVLESHALALTDGQVGQRISVRATLSQEPVLAMVIAPGIVNVSER</sequence>
<dbReference type="InterPro" id="IPR017585">
    <property type="entry name" value="SAF_FlgA"/>
</dbReference>
<accession>A0A2S9H1N9</accession>
<dbReference type="PANTHER" id="PTHR36307:SF1">
    <property type="entry name" value="FLAGELLA BASAL BODY P-RING FORMATION PROTEIN FLGA"/>
    <property type="match status" value="1"/>
</dbReference>
<evidence type="ECO:0000256" key="2">
    <source>
        <dbReference type="ARBA" id="ARBA00022729"/>
    </source>
</evidence>
<dbReference type="OrthoDB" id="8758456at2"/>
<gene>
    <name evidence="6" type="ORF">S2091_1513</name>
</gene>
<dbReference type="Gene3D" id="3.90.1210.10">
    <property type="entry name" value="Antifreeze-like/N-acetylneuraminic acid synthase C-terminal domain"/>
    <property type="match status" value="1"/>
</dbReference>
<keyword evidence="2 4" id="KW-0732">Signal</keyword>
<protein>
    <submittedName>
        <fullName evidence="6">Flagella basal body P-ring formation protein FlgA</fullName>
    </submittedName>
</protein>
<dbReference type="InterPro" id="IPR039246">
    <property type="entry name" value="Flagellar_FlgA"/>
</dbReference>
<keyword evidence="6" id="KW-0969">Cilium</keyword>
<dbReference type="NCBIfam" id="TIGR03170">
    <property type="entry name" value="flgA_cterm"/>
    <property type="match status" value="1"/>
</dbReference>
<dbReference type="GO" id="GO:0044780">
    <property type="term" value="P:bacterial-type flagellum assembly"/>
    <property type="evidence" value="ECO:0007669"/>
    <property type="project" value="InterPro"/>
</dbReference>
<dbReference type="SMART" id="SM00858">
    <property type="entry name" value="SAF"/>
    <property type="match status" value="1"/>
</dbReference>
<feature type="chain" id="PRO_5015500074" evidence="4">
    <location>
        <begin position="22"/>
        <end position="322"/>
    </location>
</feature>
<feature type="domain" description="SAF" evidence="5">
    <location>
        <begin position="196"/>
        <end position="258"/>
    </location>
</feature>
<reference evidence="6 7" key="1">
    <citation type="submission" date="2018-02" db="EMBL/GenBank/DDBJ databases">
        <title>Solimicrobium silvestre gen. nov., sp. nov., isolated from alpine forest soil.</title>
        <authorList>
            <person name="Margesin R."/>
            <person name="Albuquerque L."/>
            <person name="Zhang D.-C."/>
            <person name="Froufe H.J.C."/>
            <person name="Severino R."/>
            <person name="Roxo I."/>
            <person name="Egas C."/>
            <person name="Da Costa M.S."/>
        </authorList>
    </citation>
    <scope>NUCLEOTIDE SEQUENCE [LARGE SCALE GENOMIC DNA]</scope>
    <source>
        <strain evidence="6 7">S20-91</strain>
    </source>
</reference>
<name>A0A2S9H1N9_9BURK</name>
<dbReference type="EMBL" id="PUGF01000005">
    <property type="protein sequence ID" value="PRC93904.1"/>
    <property type="molecule type" value="Genomic_DNA"/>
</dbReference>
<evidence type="ECO:0000256" key="3">
    <source>
        <dbReference type="ARBA" id="ARBA00022764"/>
    </source>
</evidence>
<dbReference type="Gene3D" id="2.30.30.760">
    <property type="match status" value="1"/>
</dbReference>
<dbReference type="AlphaFoldDB" id="A0A2S9H1N9"/>
<evidence type="ECO:0000256" key="4">
    <source>
        <dbReference type="SAM" id="SignalP"/>
    </source>
</evidence>